<accession>A0ABD2ZQK3</accession>
<reference evidence="1 2" key="1">
    <citation type="submission" date="2024-11" db="EMBL/GenBank/DDBJ databases">
        <title>A near-complete genome assembly of Cinchona calisaya.</title>
        <authorList>
            <person name="Lian D.C."/>
            <person name="Zhao X.W."/>
            <person name="Wei L."/>
        </authorList>
    </citation>
    <scope>NUCLEOTIDE SEQUENCE [LARGE SCALE GENOMIC DNA]</scope>
    <source>
        <tissue evidence="1">Nenye</tissue>
    </source>
</reference>
<sequence>MATGIFSRVSFPTIFHLERGVSASSEGDGFERKSYLVKAVQEIPKASKQSGRGSAFRRWDYAKAIRLQPICNNRTEKPQHPKA</sequence>
<evidence type="ECO:0000313" key="2">
    <source>
        <dbReference type="Proteomes" id="UP001630127"/>
    </source>
</evidence>
<gene>
    <name evidence="1" type="ORF">ACH5RR_019865</name>
</gene>
<name>A0ABD2ZQK3_9GENT</name>
<dbReference type="EMBL" id="JBJUIK010000008">
    <property type="protein sequence ID" value="KAL3521716.1"/>
    <property type="molecule type" value="Genomic_DNA"/>
</dbReference>
<organism evidence="1 2">
    <name type="scientific">Cinchona calisaya</name>
    <dbReference type="NCBI Taxonomy" id="153742"/>
    <lineage>
        <taxon>Eukaryota</taxon>
        <taxon>Viridiplantae</taxon>
        <taxon>Streptophyta</taxon>
        <taxon>Embryophyta</taxon>
        <taxon>Tracheophyta</taxon>
        <taxon>Spermatophyta</taxon>
        <taxon>Magnoliopsida</taxon>
        <taxon>eudicotyledons</taxon>
        <taxon>Gunneridae</taxon>
        <taxon>Pentapetalae</taxon>
        <taxon>asterids</taxon>
        <taxon>lamiids</taxon>
        <taxon>Gentianales</taxon>
        <taxon>Rubiaceae</taxon>
        <taxon>Cinchonoideae</taxon>
        <taxon>Cinchoneae</taxon>
        <taxon>Cinchona</taxon>
    </lineage>
</organism>
<proteinExistence type="predicted"/>
<keyword evidence="2" id="KW-1185">Reference proteome</keyword>
<dbReference type="AlphaFoldDB" id="A0ABD2ZQK3"/>
<protein>
    <submittedName>
        <fullName evidence="1">Uncharacterized protein</fullName>
    </submittedName>
</protein>
<comment type="caution">
    <text evidence="1">The sequence shown here is derived from an EMBL/GenBank/DDBJ whole genome shotgun (WGS) entry which is preliminary data.</text>
</comment>
<dbReference type="Proteomes" id="UP001630127">
    <property type="component" value="Unassembled WGS sequence"/>
</dbReference>
<evidence type="ECO:0000313" key="1">
    <source>
        <dbReference type="EMBL" id="KAL3521716.1"/>
    </source>
</evidence>